<dbReference type="AlphaFoldDB" id="A0A830FUP9"/>
<sequence>MSQMVIDGEWHSAESGSNIRDYLSDETFKADEEAGYTAGPAEWGPIQWDGWDRSAGGRSRIEIHQPDITDATDVDENREQLGIDRVVFSPGQFRMTTIPSQEKQVPYMRALNDLTVDRFAKGDGTYYAKLFVMGDHPKESAAEIRRHGDEDGIVGAMITDVGPTYPMGHKSYRPLYEAAEEHDLPIILHSTTGIVPGFPITGMKPKNFAEFHTLAHTIPKMWHANSLIVRGIVEEYDVDFGFWEGGLSWIPALAERLDREYLERSGEFADLSQLPSEYLSEFYYGTQPLPEEATGMVDLPGLIERANLEDQLVYNSDRPHQDFDAPAAIENLEGISETQRTKILSENAATLFGL</sequence>
<dbReference type="Pfam" id="PF04909">
    <property type="entry name" value="Amidohydro_2"/>
    <property type="match status" value="1"/>
</dbReference>
<evidence type="ECO:0000313" key="5">
    <source>
        <dbReference type="Proteomes" id="UP000614609"/>
    </source>
</evidence>
<dbReference type="PANTHER" id="PTHR21240">
    <property type="entry name" value="2-AMINO-3-CARBOXYLMUCONATE-6-SEMIALDEHYDE DECARBOXYLASE"/>
    <property type="match status" value="1"/>
</dbReference>
<dbReference type="InterPro" id="IPR006680">
    <property type="entry name" value="Amidohydro-rel"/>
</dbReference>
<reference evidence="3" key="2">
    <citation type="submission" date="2020-09" db="EMBL/GenBank/DDBJ databases">
        <authorList>
            <person name="Sun Q."/>
            <person name="Ohkuma M."/>
        </authorList>
    </citation>
    <scope>NUCLEOTIDE SEQUENCE</scope>
    <source>
        <strain evidence="3">JCM 16108</strain>
    </source>
</reference>
<accession>A0A830FUP9</accession>
<comment type="caution">
    <text evidence="3">The sequence shown here is derived from an EMBL/GenBank/DDBJ whole genome shotgun (WGS) entry which is preliminary data.</text>
</comment>
<dbReference type="GO" id="GO:0019748">
    <property type="term" value="P:secondary metabolic process"/>
    <property type="evidence" value="ECO:0007669"/>
    <property type="project" value="TreeGrafter"/>
</dbReference>
<reference evidence="4" key="3">
    <citation type="submission" date="2021-03" db="EMBL/GenBank/DDBJ databases">
        <title>Genomic Encyclopedia of Type Strains, Phase IV (KMG-IV): sequencing the most valuable type-strain genomes for metagenomic binning, comparative biology and taxonomic classification.</title>
        <authorList>
            <person name="Goeker M."/>
        </authorList>
    </citation>
    <scope>NUCLEOTIDE SEQUENCE</scope>
    <source>
        <strain evidence="4">DSM 22443</strain>
    </source>
</reference>
<keyword evidence="5" id="KW-1185">Reference proteome</keyword>
<protein>
    <submittedName>
        <fullName evidence="4">Putative TIM-barrel fold metal-dependent hydrolase</fullName>
    </submittedName>
</protein>
<feature type="domain" description="Amidohydrolase-related" evidence="2">
    <location>
        <begin position="109"/>
        <end position="354"/>
    </location>
</feature>
<dbReference type="EMBL" id="BMOO01000002">
    <property type="protein sequence ID" value="GGM63155.1"/>
    <property type="molecule type" value="Genomic_DNA"/>
</dbReference>
<evidence type="ECO:0000313" key="4">
    <source>
        <dbReference type="EMBL" id="MBP1954696.1"/>
    </source>
</evidence>
<gene>
    <name evidence="3" type="ORF">GCM10009017_11550</name>
    <name evidence="4" type="ORF">J2752_001608</name>
</gene>
<evidence type="ECO:0000256" key="1">
    <source>
        <dbReference type="ARBA" id="ARBA00023239"/>
    </source>
</evidence>
<dbReference type="GO" id="GO:0005737">
    <property type="term" value="C:cytoplasm"/>
    <property type="evidence" value="ECO:0007669"/>
    <property type="project" value="TreeGrafter"/>
</dbReference>
<dbReference type="Proteomes" id="UP000614609">
    <property type="component" value="Unassembled WGS sequence"/>
</dbReference>
<proteinExistence type="predicted"/>
<dbReference type="Proteomes" id="UP000765891">
    <property type="component" value="Unassembled WGS sequence"/>
</dbReference>
<dbReference type="InterPro" id="IPR032466">
    <property type="entry name" value="Metal_Hydrolase"/>
</dbReference>
<dbReference type="GO" id="GO:0016831">
    <property type="term" value="F:carboxy-lyase activity"/>
    <property type="evidence" value="ECO:0007669"/>
    <property type="project" value="InterPro"/>
</dbReference>
<dbReference type="EMBL" id="JAGGKO010000002">
    <property type="protein sequence ID" value="MBP1954696.1"/>
    <property type="molecule type" value="Genomic_DNA"/>
</dbReference>
<dbReference type="InterPro" id="IPR032465">
    <property type="entry name" value="ACMSD"/>
</dbReference>
<keyword evidence="4" id="KW-0378">Hydrolase</keyword>
<evidence type="ECO:0000259" key="2">
    <source>
        <dbReference type="Pfam" id="PF04909"/>
    </source>
</evidence>
<keyword evidence="1" id="KW-0456">Lyase</keyword>
<dbReference type="GO" id="GO:0016787">
    <property type="term" value="F:hydrolase activity"/>
    <property type="evidence" value="ECO:0007669"/>
    <property type="project" value="UniProtKB-KW"/>
</dbReference>
<dbReference type="SUPFAM" id="SSF51556">
    <property type="entry name" value="Metallo-dependent hydrolases"/>
    <property type="match status" value="1"/>
</dbReference>
<reference evidence="3" key="1">
    <citation type="journal article" date="2014" name="Int. J. Syst. Evol. Microbiol.">
        <title>Complete genome sequence of Corynebacterium casei LMG S-19264T (=DSM 44701T), isolated from a smear-ripened cheese.</title>
        <authorList>
            <consortium name="US DOE Joint Genome Institute (JGI-PGF)"/>
            <person name="Walter F."/>
            <person name="Albersmeier A."/>
            <person name="Kalinowski J."/>
            <person name="Ruckert C."/>
        </authorList>
    </citation>
    <scope>NUCLEOTIDE SEQUENCE</scope>
    <source>
        <strain evidence="3">JCM 16108</strain>
    </source>
</reference>
<dbReference type="PANTHER" id="PTHR21240:SF28">
    <property type="entry name" value="ISO-OROTATE DECARBOXYLASE (EUROFUNG)"/>
    <property type="match status" value="1"/>
</dbReference>
<evidence type="ECO:0000313" key="3">
    <source>
        <dbReference type="EMBL" id="GGM63155.1"/>
    </source>
</evidence>
<dbReference type="Gene3D" id="3.20.20.140">
    <property type="entry name" value="Metal-dependent hydrolases"/>
    <property type="match status" value="1"/>
</dbReference>
<organism evidence="3 5">
    <name type="scientific">Halarchaeum rubridurum</name>
    <dbReference type="NCBI Taxonomy" id="489911"/>
    <lineage>
        <taxon>Archaea</taxon>
        <taxon>Methanobacteriati</taxon>
        <taxon>Methanobacteriota</taxon>
        <taxon>Stenosarchaea group</taxon>
        <taxon>Halobacteria</taxon>
        <taxon>Halobacteriales</taxon>
        <taxon>Halobacteriaceae</taxon>
    </lineage>
</organism>
<dbReference type="RefSeq" id="WP_229732317.1">
    <property type="nucleotide sequence ID" value="NZ_BMOO01000002.1"/>
</dbReference>
<name>A0A830FUP9_9EURY</name>